<feature type="domain" description="Mce/MlaD" evidence="1">
    <location>
        <begin position="44"/>
        <end position="120"/>
    </location>
</feature>
<protein>
    <recommendedName>
        <fullName evidence="4">Mce/MlaD domain-containing protein</fullName>
    </recommendedName>
</protein>
<gene>
    <name evidence="3" type="ORF">AVDCRST_MAG76-1543</name>
</gene>
<dbReference type="InterPro" id="IPR005693">
    <property type="entry name" value="Mce"/>
</dbReference>
<dbReference type="AlphaFoldDB" id="A0A6J4I134"/>
<dbReference type="InterPro" id="IPR003399">
    <property type="entry name" value="Mce/MlaD"/>
</dbReference>
<accession>A0A6J4I134</accession>
<dbReference type="GO" id="GO:0005576">
    <property type="term" value="C:extracellular region"/>
    <property type="evidence" value="ECO:0007669"/>
    <property type="project" value="TreeGrafter"/>
</dbReference>
<dbReference type="InterPro" id="IPR052336">
    <property type="entry name" value="MlaD_Phospholipid_Transporter"/>
</dbReference>
<evidence type="ECO:0000313" key="3">
    <source>
        <dbReference type="EMBL" id="CAA9237032.1"/>
    </source>
</evidence>
<proteinExistence type="predicted"/>
<name>A0A6J4I134_9ACTN</name>
<organism evidence="3">
    <name type="scientific">uncultured Acidimicrobiales bacterium</name>
    <dbReference type="NCBI Taxonomy" id="310071"/>
    <lineage>
        <taxon>Bacteria</taxon>
        <taxon>Bacillati</taxon>
        <taxon>Actinomycetota</taxon>
        <taxon>Acidimicrobiia</taxon>
        <taxon>Acidimicrobiales</taxon>
        <taxon>environmental samples</taxon>
    </lineage>
</organism>
<dbReference type="Pfam" id="PF11887">
    <property type="entry name" value="Mce4_CUP1"/>
    <property type="match status" value="1"/>
</dbReference>
<dbReference type="InterPro" id="IPR024516">
    <property type="entry name" value="Mce_C"/>
</dbReference>
<feature type="domain" description="Mammalian cell entry C-terminal" evidence="2">
    <location>
        <begin position="129"/>
        <end position="299"/>
    </location>
</feature>
<dbReference type="Pfam" id="PF02470">
    <property type="entry name" value="MlaD"/>
    <property type="match status" value="1"/>
</dbReference>
<dbReference type="PANTHER" id="PTHR33371:SF19">
    <property type="entry name" value="MCE-FAMILY PROTEIN MCE4A"/>
    <property type="match status" value="1"/>
</dbReference>
<reference evidence="3" key="1">
    <citation type="submission" date="2020-02" db="EMBL/GenBank/DDBJ databases">
        <authorList>
            <person name="Meier V. D."/>
        </authorList>
    </citation>
    <scope>NUCLEOTIDE SEQUENCE</scope>
    <source>
        <strain evidence="3">AVDCRST_MAG76</strain>
    </source>
</reference>
<evidence type="ECO:0000259" key="1">
    <source>
        <dbReference type="Pfam" id="PF02470"/>
    </source>
</evidence>
<dbReference type="NCBIfam" id="TIGR00996">
    <property type="entry name" value="Mtu_fam_mce"/>
    <property type="match status" value="1"/>
</dbReference>
<sequence>MRRLLLYGSERGYRIAVGLVALLVLASGSVYGVKIRVGGNPDDYYQLNASFSAAGQGLLPGSDVKVRGVDIGRVRNIRLRDGRALVRLDIRKNQDVPASSSATIRPKTLFGEKFVDVDPGRGDGSGPYLEDEGTVEDTLGGFELERVLGDLYPVLKAVKPQELAVVLDSLAQAGEGKGPQINRLISTYSEVLGAQAANSAELDQYLQELAKLSEGLVAVAPAALGLASDLNQTLPDLNARAPQLAALLDQTTRLSGDLDALLRRNTPFLEKAVTQGGRTLQVLFDDRARIGPVITGLRQFFQVLGTIGRIPYGDGTQLAAVKYLVNLACPEGRVHCGQSLLPDGRIVDNAPVGGAASAARAAPGAGAPAAAPAAPPALSTEPAVGALLPQATTGAQAIVDLLGTVLGTPR</sequence>
<dbReference type="PANTHER" id="PTHR33371">
    <property type="entry name" value="INTERMEMBRANE PHOSPHOLIPID TRANSPORT SYSTEM BINDING PROTEIN MLAD-RELATED"/>
    <property type="match status" value="1"/>
</dbReference>
<evidence type="ECO:0008006" key="4">
    <source>
        <dbReference type="Google" id="ProtNLM"/>
    </source>
</evidence>
<dbReference type="EMBL" id="CADCSZ010000095">
    <property type="protein sequence ID" value="CAA9237032.1"/>
    <property type="molecule type" value="Genomic_DNA"/>
</dbReference>
<evidence type="ECO:0000259" key="2">
    <source>
        <dbReference type="Pfam" id="PF11887"/>
    </source>
</evidence>
<dbReference type="GO" id="GO:0051701">
    <property type="term" value="P:biological process involved in interaction with host"/>
    <property type="evidence" value="ECO:0007669"/>
    <property type="project" value="TreeGrafter"/>
</dbReference>